<dbReference type="GO" id="GO:0005634">
    <property type="term" value="C:nucleus"/>
    <property type="evidence" value="ECO:0007669"/>
    <property type="project" value="UniProtKB-ARBA"/>
</dbReference>
<dbReference type="GO" id="GO:0006338">
    <property type="term" value="P:chromatin remodeling"/>
    <property type="evidence" value="ECO:0007669"/>
    <property type="project" value="InterPro"/>
</dbReference>
<dbReference type="PANTHER" id="PTHR13093">
    <property type="entry name" value="ZINC FINGER HIT DOMAIN CONTAINING PROTEIN 1"/>
    <property type="match status" value="1"/>
</dbReference>
<dbReference type="GO" id="GO:0008270">
    <property type="term" value="F:zinc ion binding"/>
    <property type="evidence" value="ECO:0007669"/>
    <property type="project" value="UniProtKB-UniRule"/>
</dbReference>
<dbReference type="OrthoDB" id="74807at2759"/>
<reference evidence="7 8" key="1">
    <citation type="submission" date="2019-04" db="EMBL/GenBank/DDBJ databases">
        <title>Comparative genomics and transcriptomics to analyze fruiting body development in filamentous ascomycetes.</title>
        <authorList>
            <consortium name="DOE Joint Genome Institute"/>
            <person name="Lutkenhaus R."/>
            <person name="Traeger S."/>
            <person name="Breuer J."/>
            <person name="Kuo A."/>
            <person name="Lipzen A."/>
            <person name="Pangilinan J."/>
            <person name="Dilworth D."/>
            <person name="Sandor L."/>
            <person name="Poggeler S."/>
            <person name="Barry K."/>
            <person name="Grigoriev I.V."/>
            <person name="Nowrousian M."/>
        </authorList>
    </citation>
    <scope>NUCLEOTIDE SEQUENCE [LARGE SCALE GENOMIC DNA]</scope>
    <source>
        <strain evidence="7 8">CBS 389.68</strain>
    </source>
</reference>
<feature type="domain" description="HIT-type" evidence="6">
    <location>
        <begin position="198"/>
        <end position="230"/>
    </location>
</feature>
<feature type="region of interest" description="Disordered" evidence="5">
    <location>
        <begin position="32"/>
        <end position="54"/>
    </location>
</feature>
<dbReference type="AlphaFoldDB" id="A0A4S2N3A5"/>
<evidence type="ECO:0000259" key="6">
    <source>
        <dbReference type="PROSITE" id="PS51083"/>
    </source>
</evidence>
<organism evidence="7 8">
    <name type="scientific">Ascodesmis nigricans</name>
    <dbReference type="NCBI Taxonomy" id="341454"/>
    <lineage>
        <taxon>Eukaryota</taxon>
        <taxon>Fungi</taxon>
        <taxon>Dikarya</taxon>
        <taxon>Ascomycota</taxon>
        <taxon>Pezizomycotina</taxon>
        <taxon>Pezizomycetes</taxon>
        <taxon>Pezizales</taxon>
        <taxon>Ascodesmidaceae</taxon>
        <taxon>Ascodesmis</taxon>
    </lineage>
</organism>
<feature type="region of interest" description="Disordered" evidence="5">
    <location>
        <begin position="123"/>
        <end position="165"/>
    </location>
</feature>
<proteinExistence type="predicted"/>
<evidence type="ECO:0000256" key="4">
    <source>
        <dbReference type="PROSITE-ProRule" id="PRU00453"/>
    </source>
</evidence>
<dbReference type="Pfam" id="PF04438">
    <property type="entry name" value="zf-HIT"/>
    <property type="match status" value="1"/>
</dbReference>
<dbReference type="EMBL" id="ML220114">
    <property type="protein sequence ID" value="TGZ83434.1"/>
    <property type="molecule type" value="Genomic_DNA"/>
</dbReference>
<evidence type="ECO:0000256" key="2">
    <source>
        <dbReference type="ARBA" id="ARBA00022771"/>
    </source>
</evidence>
<name>A0A4S2N3A5_9PEZI</name>
<dbReference type="InterPro" id="IPR007529">
    <property type="entry name" value="Znf_HIT"/>
</dbReference>
<evidence type="ECO:0000256" key="5">
    <source>
        <dbReference type="SAM" id="MobiDB-lite"/>
    </source>
</evidence>
<evidence type="ECO:0000313" key="8">
    <source>
        <dbReference type="Proteomes" id="UP000298138"/>
    </source>
</evidence>
<dbReference type="InterPro" id="IPR039723">
    <property type="entry name" value="Vps71/ZNHIT1"/>
</dbReference>
<accession>A0A4S2N3A5</accession>
<dbReference type="InParanoid" id="A0A4S2N3A5"/>
<evidence type="ECO:0000256" key="1">
    <source>
        <dbReference type="ARBA" id="ARBA00022723"/>
    </source>
</evidence>
<dbReference type="Proteomes" id="UP000298138">
    <property type="component" value="Unassembled WGS sequence"/>
</dbReference>
<keyword evidence="2 4" id="KW-0863">Zinc-finger</keyword>
<keyword evidence="8" id="KW-1185">Reference proteome</keyword>
<protein>
    <recommendedName>
        <fullName evidence="6">HIT-type domain-containing protein</fullName>
    </recommendedName>
</protein>
<dbReference type="PROSITE" id="PS51083">
    <property type="entry name" value="ZF_HIT"/>
    <property type="match status" value="1"/>
</dbReference>
<dbReference type="CDD" id="cd21437">
    <property type="entry name" value="zf-HIT_ZNHIT1_like"/>
    <property type="match status" value="1"/>
</dbReference>
<evidence type="ECO:0000313" key="7">
    <source>
        <dbReference type="EMBL" id="TGZ83434.1"/>
    </source>
</evidence>
<keyword evidence="3" id="KW-0862">Zinc</keyword>
<keyword evidence="1" id="KW-0479">Metal-binding</keyword>
<sequence length="235" mass="25948">MPTIEILPQTQSTHSHHGVNWAYTTLPPAHSVSGTLPSGTSGRGQRARANNYENSAARQRQINARISELEKDNYRDVVIPIPKSDAKRASYRSRHTATQNVRRVLQSQKTFVNHLADEEALHPGVAAPTSQQRNDDTTAGVGSDDEMDIDTPETKAREEEDGTPPVIMIGGNILDGGPPLGYARAVSRPSKQAERKFCEICGYWGNYRCGKCGARYCDTHCMALHLETACNKLYR</sequence>
<gene>
    <name evidence="7" type="ORF">EX30DRAFT_339610</name>
</gene>
<evidence type="ECO:0000256" key="3">
    <source>
        <dbReference type="ARBA" id="ARBA00022833"/>
    </source>
</evidence>
<dbReference type="STRING" id="341454.A0A4S2N3A5"/>